<gene>
    <name evidence="11" type="ORF">D6C91_04850</name>
</gene>
<dbReference type="Pfam" id="PF07690">
    <property type="entry name" value="MFS_1"/>
    <property type="match status" value="1"/>
</dbReference>
<dbReference type="FunFam" id="1.20.1250.20:FF:000011">
    <property type="entry name" value="MFS multidrug transporter, putative"/>
    <property type="match status" value="1"/>
</dbReference>
<feature type="region of interest" description="Disordered" evidence="9">
    <location>
        <begin position="33"/>
        <end position="100"/>
    </location>
</feature>
<feature type="transmembrane region" description="Helical" evidence="10">
    <location>
        <begin position="198"/>
        <end position="219"/>
    </location>
</feature>
<dbReference type="EMBL" id="QZBM01000192">
    <property type="protein sequence ID" value="THZ20173.1"/>
    <property type="molecule type" value="Genomic_DNA"/>
</dbReference>
<evidence type="ECO:0000256" key="10">
    <source>
        <dbReference type="SAM" id="Phobius"/>
    </source>
</evidence>
<evidence type="ECO:0000313" key="12">
    <source>
        <dbReference type="Proteomes" id="UP000308005"/>
    </source>
</evidence>
<feature type="transmembrane region" description="Helical" evidence="10">
    <location>
        <begin position="239"/>
        <end position="261"/>
    </location>
</feature>
<feature type="compositionally biased region" description="Basic and acidic residues" evidence="9">
    <location>
        <begin position="61"/>
        <end position="77"/>
    </location>
</feature>
<dbReference type="PANTHER" id="PTHR23502">
    <property type="entry name" value="MAJOR FACILITATOR SUPERFAMILY"/>
    <property type="match status" value="1"/>
</dbReference>
<keyword evidence="3 10" id="KW-1133">Transmembrane helix</keyword>
<dbReference type="GO" id="GO:0015244">
    <property type="term" value="F:fluconazole transmembrane transporter activity"/>
    <property type="evidence" value="ECO:0007669"/>
    <property type="project" value="TreeGrafter"/>
</dbReference>
<comment type="caution">
    <text evidence="11">The sequence shown here is derived from an EMBL/GenBank/DDBJ whole genome shotgun (WGS) entry which is preliminary data.</text>
</comment>
<dbReference type="InterPro" id="IPR036259">
    <property type="entry name" value="MFS_trans_sf"/>
</dbReference>
<evidence type="ECO:0000256" key="3">
    <source>
        <dbReference type="ARBA" id="ARBA00022989"/>
    </source>
</evidence>
<feature type="transmembrane region" description="Helical" evidence="10">
    <location>
        <begin position="468"/>
        <end position="487"/>
    </location>
</feature>
<evidence type="ECO:0000256" key="1">
    <source>
        <dbReference type="ARBA" id="ARBA00004141"/>
    </source>
</evidence>
<dbReference type="Gene3D" id="1.20.1250.20">
    <property type="entry name" value="MFS general substrate transporter like domains"/>
    <property type="match status" value="1"/>
</dbReference>
<dbReference type="CDD" id="cd17323">
    <property type="entry name" value="MFS_Tpo1_MDR_like"/>
    <property type="match status" value="1"/>
</dbReference>
<dbReference type="GO" id="GO:0005886">
    <property type="term" value="C:plasma membrane"/>
    <property type="evidence" value="ECO:0007669"/>
    <property type="project" value="TreeGrafter"/>
</dbReference>
<dbReference type="PANTHER" id="PTHR23502:SF23">
    <property type="entry name" value="FLUCONAZOLE RESISTANCE PROTEIN 1"/>
    <property type="match status" value="1"/>
</dbReference>
<dbReference type="AlphaFoldDB" id="A0A4S9T855"/>
<evidence type="ECO:0000313" key="11">
    <source>
        <dbReference type="EMBL" id="THZ20173.1"/>
    </source>
</evidence>
<keyword evidence="4 10" id="KW-0472">Membrane</keyword>
<name>A0A4S9T855_AURPU</name>
<feature type="transmembrane region" description="Helical" evidence="10">
    <location>
        <begin position="273"/>
        <end position="295"/>
    </location>
</feature>
<reference evidence="11 12" key="1">
    <citation type="submission" date="2018-10" db="EMBL/GenBank/DDBJ databases">
        <title>Fifty Aureobasidium pullulans genomes reveal a recombining polyextremotolerant generalist.</title>
        <authorList>
            <person name="Gostincar C."/>
            <person name="Turk M."/>
            <person name="Zajc J."/>
            <person name="Gunde-Cimerman N."/>
        </authorList>
    </citation>
    <scope>NUCLEOTIDE SEQUENCE [LARGE SCALE GENOMIC DNA]</scope>
    <source>
        <strain evidence="11 12">EXF-3863</strain>
    </source>
</reference>
<feature type="transmembrane region" description="Helical" evidence="10">
    <location>
        <begin position="394"/>
        <end position="414"/>
    </location>
</feature>
<dbReference type="GO" id="GO:1990961">
    <property type="term" value="P:xenobiotic detoxification by transmembrane export across the plasma membrane"/>
    <property type="evidence" value="ECO:0007669"/>
    <property type="project" value="TreeGrafter"/>
</dbReference>
<dbReference type="InterPro" id="IPR011701">
    <property type="entry name" value="MFS"/>
</dbReference>
<feature type="transmembrane region" description="Helical" evidence="10">
    <location>
        <begin position="155"/>
        <end position="177"/>
    </location>
</feature>
<comment type="function">
    <text evidence="6">MFS transporter; part of the gene cluster that mediates the biosynthesis of cercosporin, a light-activated, non-host-selective toxin. The perylenequinone chromophore of cercosporin absorbs light energy to attain an electronically-activated triplet state and produces active oxygen species such as the hydroxyl radical, superoxide, hydrogen peroxide or singlet oxygen upon reaction with oxygen molecules. These reactive oxygen species cause damage to various cellular components including lipids, proteins and nucleic acids. Responsible for secretion and accumulation of cercosporin, but does not play any roles in self-protection against the toxicity of cercosporin.</text>
</comment>
<evidence type="ECO:0000256" key="4">
    <source>
        <dbReference type="ARBA" id="ARBA00023136"/>
    </source>
</evidence>
<evidence type="ECO:0000256" key="2">
    <source>
        <dbReference type="ARBA" id="ARBA00022692"/>
    </source>
</evidence>
<feature type="transmembrane region" description="Helical" evidence="10">
    <location>
        <begin position="559"/>
        <end position="581"/>
    </location>
</feature>
<feature type="transmembrane region" description="Helical" evidence="10">
    <location>
        <begin position="128"/>
        <end position="149"/>
    </location>
</feature>
<evidence type="ECO:0000256" key="9">
    <source>
        <dbReference type="SAM" id="MobiDB-lite"/>
    </source>
</evidence>
<dbReference type="Proteomes" id="UP000308005">
    <property type="component" value="Unassembled WGS sequence"/>
</dbReference>
<evidence type="ECO:0000256" key="6">
    <source>
        <dbReference type="ARBA" id="ARBA00053977"/>
    </source>
</evidence>
<evidence type="ECO:0000256" key="7">
    <source>
        <dbReference type="ARBA" id="ARBA00069139"/>
    </source>
</evidence>
<feature type="transmembrane region" description="Helical" evidence="10">
    <location>
        <begin position="493"/>
        <end position="518"/>
    </location>
</feature>
<sequence length="597" mass="66569">MSDLFRDAPVGQMIRWMTKNKYLQYPEEKDTSMYGKFINREKSGDMARYGQPNPPEDEEKEEKQDDNQDRSRHRSESSDPTLRGEGTTVNSASGMAVDPEKGKDVNLVDWWGPNDPECPTNWSQGKKFFVTFLICLLTTSIYIGASIYSAGEQRITMVFGVSTVVATIGLTLFVAGYGLGPMIWSPMSEIPQIGRTPIYMSTLFAFVFLNFGVICEILQDTTPQIKGCLMMLSTLACCSVSRFLTGFFGSPVLATGGASLADVYVSRKRAYAIAIWGISAICGSVLGPLVGGFAAQYEDWTWPIWELVWLSGFCWVVLMFCLPETSGNNLLLRRTKRLRKLTGNQNLRCEAELIGEGMSTKDIAIMSLVDSRSLSVACVLTIQKPGIVFALNHYIALIYGLLYVWFESFVIVFIDIYGFNLGEEGLAYLGILIGAFAILPPFFLYLYKILEPQFDDKGDLKPEKRLPPACVGAFMIPICLFWFGWSARADVHWIMPIIGSAFFSMGSVLLFNSVLNYLPDAYPEYAASVLAGNDFMRSAFGAGFPLFARAMYNDLGVNWASSTLGFLAIAFIPIPFALYFYGETLREKYSKHARKDI</sequence>
<protein>
    <recommendedName>
        <fullName evidence="7">Cercosporin MFS transporter CTB4</fullName>
    </recommendedName>
    <alternativeName>
        <fullName evidence="8">Cercosporin toxin biosynthesis cluster protein 4</fullName>
    </alternativeName>
</protein>
<evidence type="ECO:0000256" key="8">
    <source>
        <dbReference type="ARBA" id="ARBA00077167"/>
    </source>
</evidence>
<keyword evidence="2 10" id="KW-0812">Transmembrane</keyword>
<dbReference type="SUPFAM" id="SSF103473">
    <property type="entry name" value="MFS general substrate transporter"/>
    <property type="match status" value="1"/>
</dbReference>
<feature type="transmembrane region" description="Helical" evidence="10">
    <location>
        <begin position="307"/>
        <end position="331"/>
    </location>
</feature>
<accession>A0A4S9T855</accession>
<organism evidence="11 12">
    <name type="scientific">Aureobasidium pullulans</name>
    <name type="common">Black yeast</name>
    <name type="synonym">Pullularia pullulans</name>
    <dbReference type="NCBI Taxonomy" id="5580"/>
    <lineage>
        <taxon>Eukaryota</taxon>
        <taxon>Fungi</taxon>
        <taxon>Dikarya</taxon>
        <taxon>Ascomycota</taxon>
        <taxon>Pezizomycotina</taxon>
        <taxon>Dothideomycetes</taxon>
        <taxon>Dothideomycetidae</taxon>
        <taxon>Dothideales</taxon>
        <taxon>Saccotheciaceae</taxon>
        <taxon>Aureobasidium</taxon>
    </lineage>
</organism>
<proteinExistence type="inferred from homology"/>
<feature type="transmembrane region" description="Helical" evidence="10">
    <location>
        <begin position="426"/>
        <end position="447"/>
    </location>
</feature>
<evidence type="ECO:0000256" key="5">
    <source>
        <dbReference type="ARBA" id="ARBA00038347"/>
    </source>
</evidence>
<comment type="subcellular location">
    <subcellularLocation>
        <location evidence="1">Membrane</location>
        <topology evidence="1">Multi-pass membrane protein</topology>
    </subcellularLocation>
</comment>
<comment type="similarity">
    <text evidence="5">Belongs to the major facilitator superfamily. CAR1 family.</text>
</comment>